<dbReference type="InterPro" id="IPR010497">
    <property type="entry name" value="Epoxide_hydro_N"/>
</dbReference>
<accession>A0AAD7FKM8</accession>
<comment type="caution">
    <text evidence="5">The sequence shown here is derived from an EMBL/GenBank/DDBJ whole genome shotgun (WGS) entry which is preliminary data.</text>
</comment>
<dbReference type="GO" id="GO:0004301">
    <property type="term" value="F:epoxide hydrolase activity"/>
    <property type="evidence" value="ECO:0007669"/>
    <property type="project" value="TreeGrafter"/>
</dbReference>
<dbReference type="AlphaFoldDB" id="A0AAD7FKM8"/>
<dbReference type="InterPro" id="IPR029058">
    <property type="entry name" value="AB_hydrolase_fold"/>
</dbReference>
<comment type="similarity">
    <text evidence="1">Belongs to the peptidase S33 family.</text>
</comment>
<evidence type="ECO:0000259" key="4">
    <source>
        <dbReference type="Pfam" id="PF06441"/>
    </source>
</evidence>
<dbReference type="Pfam" id="PF06441">
    <property type="entry name" value="EHN"/>
    <property type="match status" value="1"/>
</dbReference>
<name>A0AAD7FKM8_MYCRO</name>
<dbReference type="Gene3D" id="3.40.50.1820">
    <property type="entry name" value="alpha/beta hydrolase"/>
    <property type="match status" value="2"/>
</dbReference>
<dbReference type="PANTHER" id="PTHR21661">
    <property type="entry name" value="EPOXIDE HYDROLASE 1-RELATED"/>
    <property type="match status" value="1"/>
</dbReference>
<sequence length="303" mass="34261">MYLSNETLYPTAGIDFGIELDFLRDLQEEWLEDFDWAKQEAALNELSQFTTTIEALTVHFVREMSQEHDAIPLLLLHGWPGSFPEFLPVIKPLTQPWTSPTGKQISFNVVVPTLPGFLFSSPPPQNWTNSDTARLFNTLMTEILGYPTCEIAASNITLNAVEKVTAQRNVEFRARGTGYFVQQEFKPNSIGLALYDNPLGQLAWIGANIQLCRYLPSIYRTPDLQRPTGSDPRAGTPPSSSVWIYAQNANPFSTEYVQPPTDAPLLFSLYEFENMFWPREYVARVGNLVLYKARFRGTFCGLG</sequence>
<keyword evidence="2" id="KW-0058">Aromatic hydrocarbons catabolism</keyword>
<evidence type="ECO:0000256" key="3">
    <source>
        <dbReference type="ARBA" id="ARBA00022801"/>
    </source>
</evidence>
<evidence type="ECO:0000313" key="5">
    <source>
        <dbReference type="EMBL" id="KAJ7629345.1"/>
    </source>
</evidence>
<dbReference type="EMBL" id="JARKIE010000544">
    <property type="protein sequence ID" value="KAJ7629345.1"/>
    <property type="molecule type" value="Genomic_DNA"/>
</dbReference>
<protein>
    <submittedName>
        <fullName evidence="5">Alpha/Beta hydrolase protein</fullName>
    </submittedName>
</protein>
<feature type="domain" description="Epoxide hydrolase N-terminal" evidence="4">
    <location>
        <begin position="13"/>
        <end position="86"/>
    </location>
</feature>
<dbReference type="PANTHER" id="PTHR21661:SF35">
    <property type="entry name" value="EPOXIDE HYDROLASE"/>
    <property type="match status" value="1"/>
</dbReference>
<dbReference type="GO" id="GO:0097176">
    <property type="term" value="P:epoxide metabolic process"/>
    <property type="evidence" value="ECO:0007669"/>
    <property type="project" value="TreeGrafter"/>
</dbReference>
<dbReference type="SUPFAM" id="SSF53474">
    <property type="entry name" value="alpha/beta-Hydrolases"/>
    <property type="match status" value="1"/>
</dbReference>
<proteinExistence type="inferred from homology"/>
<reference evidence="5" key="1">
    <citation type="submission" date="2023-03" db="EMBL/GenBank/DDBJ databases">
        <title>Massive genome expansion in bonnet fungi (Mycena s.s.) driven by repeated elements and novel gene families across ecological guilds.</title>
        <authorList>
            <consortium name="Lawrence Berkeley National Laboratory"/>
            <person name="Harder C.B."/>
            <person name="Miyauchi S."/>
            <person name="Viragh M."/>
            <person name="Kuo A."/>
            <person name="Thoen E."/>
            <person name="Andreopoulos B."/>
            <person name="Lu D."/>
            <person name="Skrede I."/>
            <person name="Drula E."/>
            <person name="Henrissat B."/>
            <person name="Morin E."/>
            <person name="Kohler A."/>
            <person name="Barry K."/>
            <person name="LaButti K."/>
            <person name="Morin E."/>
            <person name="Salamov A."/>
            <person name="Lipzen A."/>
            <person name="Mereny Z."/>
            <person name="Hegedus B."/>
            <person name="Baldrian P."/>
            <person name="Stursova M."/>
            <person name="Weitz H."/>
            <person name="Taylor A."/>
            <person name="Grigoriev I.V."/>
            <person name="Nagy L.G."/>
            <person name="Martin F."/>
            <person name="Kauserud H."/>
        </authorList>
    </citation>
    <scope>NUCLEOTIDE SEQUENCE</scope>
    <source>
        <strain evidence="5">CBHHK067</strain>
    </source>
</reference>
<keyword evidence="3 5" id="KW-0378">Hydrolase</keyword>
<gene>
    <name evidence="5" type="ORF">B0H17DRAFT_1218217</name>
</gene>
<dbReference type="Proteomes" id="UP001221757">
    <property type="component" value="Unassembled WGS sequence"/>
</dbReference>
<organism evidence="5 6">
    <name type="scientific">Mycena rosella</name>
    <name type="common">Pink bonnet</name>
    <name type="synonym">Agaricus rosellus</name>
    <dbReference type="NCBI Taxonomy" id="1033263"/>
    <lineage>
        <taxon>Eukaryota</taxon>
        <taxon>Fungi</taxon>
        <taxon>Dikarya</taxon>
        <taxon>Basidiomycota</taxon>
        <taxon>Agaricomycotina</taxon>
        <taxon>Agaricomycetes</taxon>
        <taxon>Agaricomycetidae</taxon>
        <taxon>Agaricales</taxon>
        <taxon>Marasmiineae</taxon>
        <taxon>Mycenaceae</taxon>
        <taxon>Mycena</taxon>
    </lineage>
</organism>
<keyword evidence="6" id="KW-1185">Reference proteome</keyword>
<evidence type="ECO:0000313" key="6">
    <source>
        <dbReference type="Proteomes" id="UP001221757"/>
    </source>
</evidence>
<evidence type="ECO:0000256" key="2">
    <source>
        <dbReference type="ARBA" id="ARBA00022797"/>
    </source>
</evidence>
<evidence type="ECO:0000256" key="1">
    <source>
        <dbReference type="ARBA" id="ARBA00010088"/>
    </source>
</evidence>